<proteinExistence type="predicted"/>
<dbReference type="OrthoDB" id="3766406at2759"/>
<dbReference type="SMART" id="SM00256">
    <property type="entry name" value="FBOX"/>
    <property type="match status" value="1"/>
</dbReference>
<dbReference type="InterPro" id="IPR001810">
    <property type="entry name" value="F-box_dom"/>
</dbReference>
<name>A0A6A6TYQ9_9PEZI</name>
<dbReference type="AlphaFoldDB" id="A0A6A6TYQ9"/>
<evidence type="ECO:0000313" key="3">
    <source>
        <dbReference type="Proteomes" id="UP000799302"/>
    </source>
</evidence>
<dbReference type="InterPro" id="IPR036047">
    <property type="entry name" value="F-box-like_dom_sf"/>
</dbReference>
<dbReference type="SUPFAM" id="SSF81383">
    <property type="entry name" value="F-box domain"/>
    <property type="match status" value="1"/>
</dbReference>
<feature type="domain" description="F-box" evidence="1">
    <location>
        <begin position="36"/>
        <end position="76"/>
    </location>
</feature>
<organism evidence="2 3">
    <name type="scientific">Microthyrium microscopicum</name>
    <dbReference type="NCBI Taxonomy" id="703497"/>
    <lineage>
        <taxon>Eukaryota</taxon>
        <taxon>Fungi</taxon>
        <taxon>Dikarya</taxon>
        <taxon>Ascomycota</taxon>
        <taxon>Pezizomycotina</taxon>
        <taxon>Dothideomycetes</taxon>
        <taxon>Dothideomycetes incertae sedis</taxon>
        <taxon>Microthyriales</taxon>
        <taxon>Microthyriaceae</taxon>
        <taxon>Microthyrium</taxon>
    </lineage>
</organism>
<dbReference type="Pfam" id="PF00646">
    <property type="entry name" value="F-box"/>
    <property type="match status" value="1"/>
</dbReference>
<keyword evidence="3" id="KW-1185">Reference proteome</keyword>
<evidence type="ECO:0000313" key="2">
    <source>
        <dbReference type="EMBL" id="KAF2665215.1"/>
    </source>
</evidence>
<gene>
    <name evidence="2" type="ORF">BT63DRAFT_429139</name>
</gene>
<dbReference type="EMBL" id="MU004241">
    <property type="protein sequence ID" value="KAF2665215.1"/>
    <property type="molecule type" value="Genomic_DNA"/>
</dbReference>
<dbReference type="Proteomes" id="UP000799302">
    <property type="component" value="Unassembled WGS sequence"/>
</dbReference>
<reference evidence="2" key="1">
    <citation type="journal article" date="2020" name="Stud. Mycol.">
        <title>101 Dothideomycetes genomes: a test case for predicting lifestyles and emergence of pathogens.</title>
        <authorList>
            <person name="Haridas S."/>
            <person name="Albert R."/>
            <person name="Binder M."/>
            <person name="Bloem J."/>
            <person name="Labutti K."/>
            <person name="Salamov A."/>
            <person name="Andreopoulos B."/>
            <person name="Baker S."/>
            <person name="Barry K."/>
            <person name="Bills G."/>
            <person name="Bluhm B."/>
            <person name="Cannon C."/>
            <person name="Castanera R."/>
            <person name="Culley D."/>
            <person name="Daum C."/>
            <person name="Ezra D."/>
            <person name="Gonzalez J."/>
            <person name="Henrissat B."/>
            <person name="Kuo A."/>
            <person name="Liang C."/>
            <person name="Lipzen A."/>
            <person name="Lutzoni F."/>
            <person name="Magnuson J."/>
            <person name="Mondo S."/>
            <person name="Nolan M."/>
            <person name="Ohm R."/>
            <person name="Pangilinan J."/>
            <person name="Park H.-J."/>
            <person name="Ramirez L."/>
            <person name="Alfaro M."/>
            <person name="Sun H."/>
            <person name="Tritt A."/>
            <person name="Yoshinaga Y."/>
            <person name="Zwiers L.-H."/>
            <person name="Turgeon B."/>
            <person name="Goodwin S."/>
            <person name="Spatafora J."/>
            <person name="Crous P."/>
            <person name="Grigoriev I."/>
        </authorList>
    </citation>
    <scope>NUCLEOTIDE SEQUENCE</scope>
    <source>
        <strain evidence="2">CBS 115976</strain>
    </source>
</reference>
<evidence type="ECO:0000259" key="1">
    <source>
        <dbReference type="SMART" id="SM00256"/>
    </source>
</evidence>
<protein>
    <recommendedName>
        <fullName evidence="1">F-box domain-containing protein</fullName>
    </recommendedName>
</protein>
<sequence>MARGLERPSPLNFPPKPKRQVPFQARDLESTNWIRLPPELWLEITDHLPPSSAAALALTSQHMYQCLERLGTFAKLKGDLKERVALLELLDDQCPDHFLCSYCGVFHLRKWGFEQIVASNALCAYFPKSCRMWRMSLLASREYYLNIEGIQFHWFQLYLAMRRHRLGSAYGSPLSIINDPKNNKYPGTTKLLDAAISDDRLLLRSRSYCQYISSDSDSDRPLHLYRPSREQETPPLNVEKVMHPIGDIKRKQCFDLDSAFWAARTAFEEHSSSECADQPFDMCICRMIQMAPKLSLCSNTILRGP</sequence>
<accession>A0A6A6TYQ9</accession>